<evidence type="ECO:0000256" key="1">
    <source>
        <dbReference type="ARBA" id="ARBA00021292"/>
    </source>
</evidence>
<dbReference type="Pfam" id="PF00534">
    <property type="entry name" value="Glycos_transf_1"/>
    <property type="match status" value="1"/>
</dbReference>
<name>A0A365YF56_9MICC</name>
<feature type="domain" description="Glycosyl transferase family 1" evidence="4">
    <location>
        <begin position="205"/>
        <end position="360"/>
    </location>
</feature>
<dbReference type="Gene3D" id="3.40.50.2000">
    <property type="entry name" value="Glycogen Phosphorylase B"/>
    <property type="match status" value="2"/>
</dbReference>
<dbReference type="InterPro" id="IPR001296">
    <property type="entry name" value="Glyco_trans_1"/>
</dbReference>
<keyword evidence="7" id="KW-1185">Reference proteome</keyword>
<protein>
    <recommendedName>
        <fullName evidence="1">D-inositol 3-phosphate glycosyltransferase</fullName>
    </recommendedName>
</protein>
<comment type="caution">
    <text evidence="6">The sequence shown here is derived from an EMBL/GenBank/DDBJ whole genome shotgun (WGS) entry which is preliminary data.</text>
</comment>
<evidence type="ECO:0000256" key="2">
    <source>
        <dbReference type="ARBA" id="ARBA00022676"/>
    </source>
</evidence>
<dbReference type="EMBL" id="POAF01000004">
    <property type="protein sequence ID" value="RBM01017.1"/>
    <property type="molecule type" value="Genomic_DNA"/>
</dbReference>
<dbReference type="CDD" id="cd03814">
    <property type="entry name" value="GT4-like"/>
    <property type="match status" value="1"/>
</dbReference>
<gene>
    <name evidence="6" type="ORF">C1H84_09425</name>
</gene>
<dbReference type="InterPro" id="IPR050194">
    <property type="entry name" value="Glycosyltransferase_grp1"/>
</dbReference>
<sequence length="406" mass="44299">MAICRAEAVGVKVAIIAESFLPHVNGVTNSILRTLEHLALRGHEAVVIAPAGSLANEFSGKAVPKRYRGFRVITVPSIPLPTYPDVRLSTASWHRLRRILRREQVELVHLASPFLLGWSALRAAGELGLPTVAIYQTEVPTYAARYKFPWLADRLWEHVRAVHSAADLTLAPSSFSMAQLDSLGIRNLELFRRGVDTALFSPGRRNEAFRKTVAPSGERLIGYVGRLSADKQVEDLRALSELPGARLVVVGSGPQSLELRALMPKAHFTGFLSGIQLAEIMASLDVFVHPGESETFCQTIQEAMASRVPVVAVGRGGPLDLVDSSRTGWLYEPGQLDELAYRVSDLVFDDGKREAFAAAALGSVQGRSWQKIGDELLEHYKSVLRRQGSATGPALVGSRRLDKGRG</sequence>
<evidence type="ECO:0000259" key="4">
    <source>
        <dbReference type="Pfam" id="PF00534"/>
    </source>
</evidence>
<dbReference type="GO" id="GO:1901137">
    <property type="term" value="P:carbohydrate derivative biosynthetic process"/>
    <property type="evidence" value="ECO:0007669"/>
    <property type="project" value="UniProtKB-ARBA"/>
</dbReference>
<reference evidence="6 7" key="1">
    <citation type="submission" date="2018-01" db="EMBL/GenBank/DDBJ databases">
        <title>Glutamicibacter soli strain NHPC-3 Whole genome sequence and assembly.</title>
        <authorList>
            <person name="Choudhury P."/>
            <person name="Gupta D."/>
            <person name="Sengupta K."/>
            <person name="Jawed A."/>
            <person name="Sultana N."/>
            <person name="Saha P."/>
        </authorList>
    </citation>
    <scope>NUCLEOTIDE SEQUENCE [LARGE SCALE GENOMIC DNA]</scope>
    <source>
        <strain evidence="6 7">NHPC-3</strain>
    </source>
</reference>
<evidence type="ECO:0000313" key="7">
    <source>
        <dbReference type="Proteomes" id="UP000252167"/>
    </source>
</evidence>
<dbReference type="InterPro" id="IPR028098">
    <property type="entry name" value="Glyco_trans_4-like_N"/>
</dbReference>
<keyword evidence="2 6" id="KW-0328">Glycosyltransferase</keyword>
<evidence type="ECO:0000256" key="3">
    <source>
        <dbReference type="ARBA" id="ARBA00022679"/>
    </source>
</evidence>
<dbReference type="SUPFAM" id="SSF53756">
    <property type="entry name" value="UDP-Glycosyltransferase/glycogen phosphorylase"/>
    <property type="match status" value="1"/>
</dbReference>
<dbReference type="PANTHER" id="PTHR45947:SF3">
    <property type="entry name" value="SULFOQUINOVOSYL TRANSFERASE SQD2"/>
    <property type="match status" value="1"/>
</dbReference>
<dbReference type="Pfam" id="PF13439">
    <property type="entry name" value="Glyco_transf_4"/>
    <property type="match status" value="1"/>
</dbReference>
<evidence type="ECO:0000259" key="5">
    <source>
        <dbReference type="Pfam" id="PF13439"/>
    </source>
</evidence>
<keyword evidence="3 6" id="KW-0808">Transferase</keyword>
<feature type="domain" description="Glycosyltransferase subfamily 4-like N-terminal" evidence="5">
    <location>
        <begin position="24"/>
        <end position="198"/>
    </location>
</feature>
<dbReference type="AlphaFoldDB" id="A0A365YF56"/>
<accession>A0A365YF56</accession>
<dbReference type="Proteomes" id="UP000252167">
    <property type="component" value="Unassembled WGS sequence"/>
</dbReference>
<evidence type="ECO:0000313" key="6">
    <source>
        <dbReference type="EMBL" id="RBM01017.1"/>
    </source>
</evidence>
<organism evidence="6 7">
    <name type="scientific">Glutamicibacter soli</name>
    <dbReference type="NCBI Taxonomy" id="453836"/>
    <lineage>
        <taxon>Bacteria</taxon>
        <taxon>Bacillati</taxon>
        <taxon>Actinomycetota</taxon>
        <taxon>Actinomycetes</taxon>
        <taxon>Micrococcales</taxon>
        <taxon>Micrococcaceae</taxon>
        <taxon>Glutamicibacter</taxon>
    </lineage>
</organism>
<dbReference type="PANTHER" id="PTHR45947">
    <property type="entry name" value="SULFOQUINOVOSYL TRANSFERASE SQD2"/>
    <property type="match status" value="1"/>
</dbReference>
<dbReference type="GO" id="GO:0016758">
    <property type="term" value="F:hexosyltransferase activity"/>
    <property type="evidence" value="ECO:0007669"/>
    <property type="project" value="TreeGrafter"/>
</dbReference>
<proteinExistence type="predicted"/>